<dbReference type="AlphaFoldDB" id="A0A8S1ASX0"/>
<feature type="compositionally biased region" description="Gly residues" evidence="1">
    <location>
        <begin position="210"/>
        <end position="220"/>
    </location>
</feature>
<evidence type="ECO:0000313" key="2">
    <source>
        <dbReference type="EMBL" id="CAB3249577.1"/>
    </source>
</evidence>
<proteinExistence type="predicted"/>
<protein>
    <submittedName>
        <fullName evidence="2">Uncharacterized protein</fullName>
    </submittedName>
</protein>
<comment type="caution">
    <text evidence="2">The sequence shown here is derived from an EMBL/GenBank/DDBJ whole genome shotgun (WGS) entry which is preliminary data.</text>
</comment>
<accession>A0A8S1ASX0</accession>
<reference evidence="2 3" key="1">
    <citation type="submission" date="2020-04" db="EMBL/GenBank/DDBJ databases">
        <authorList>
            <person name="Wallbank WR R."/>
            <person name="Pardo Diaz C."/>
            <person name="Kozak K."/>
            <person name="Martin S."/>
            <person name="Jiggins C."/>
            <person name="Moest M."/>
            <person name="Warren A I."/>
            <person name="Byers J.R.P. K."/>
            <person name="Montejo-Kovacevich G."/>
            <person name="Yen C E."/>
        </authorList>
    </citation>
    <scope>NUCLEOTIDE SEQUENCE [LARGE SCALE GENOMIC DNA]</scope>
</reference>
<dbReference type="EMBL" id="CADEBD010000344">
    <property type="protein sequence ID" value="CAB3249577.1"/>
    <property type="molecule type" value="Genomic_DNA"/>
</dbReference>
<dbReference type="Proteomes" id="UP000494256">
    <property type="component" value="Unassembled WGS sequence"/>
</dbReference>
<evidence type="ECO:0000313" key="3">
    <source>
        <dbReference type="Proteomes" id="UP000494256"/>
    </source>
</evidence>
<organism evidence="2 3">
    <name type="scientific">Arctia plantaginis</name>
    <name type="common">Wood tiger moth</name>
    <name type="synonym">Phalaena plantaginis</name>
    <dbReference type="NCBI Taxonomy" id="874455"/>
    <lineage>
        <taxon>Eukaryota</taxon>
        <taxon>Metazoa</taxon>
        <taxon>Ecdysozoa</taxon>
        <taxon>Arthropoda</taxon>
        <taxon>Hexapoda</taxon>
        <taxon>Insecta</taxon>
        <taxon>Pterygota</taxon>
        <taxon>Neoptera</taxon>
        <taxon>Endopterygota</taxon>
        <taxon>Lepidoptera</taxon>
        <taxon>Glossata</taxon>
        <taxon>Ditrysia</taxon>
        <taxon>Noctuoidea</taxon>
        <taxon>Erebidae</taxon>
        <taxon>Arctiinae</taxon>
        <taxon>Arctia</taxon>
    </lineage>
</organism>
<dbReference type="OrthoDB" id="6333371at2759"/>
<feature type="region of interest" description="Disordered" evidence="1">
    <location>
        <begin position="207"/>
        <end position="244"/>
    </location>
</feature>
<name>A0A8S1ASX0_ARCPL</name>
<feature type="compositionally biased region" description="Basic and acidic residues" evidence="1">
    <location>
        <begin position="222"/>
        <end position="234"/>
    </location>
</feature>
<gene>
    <name evidence="2" type="ORF">APLA_LOCUS12962</name>
</gene>
<evidence type="ECO:0000256" key="1">
    <source>
        <dbReference type="SAM" id="MobiDB-lite"/>
    </source>
</evidence>
<sequence>MKDTYATLEHLENFRKEFQDTKFSPSVFSSSRLNIKSGRTIDSDPIDLADSHLMQNIEDHKSSRTGFGESFQTEEQLNHFNISFAGVVAESDKSKNMSSRSVGSSDAPLNLTSLRSTDKETSEQLCVSVNKHKQAAAIATLTLQEKNENITGNEWKLVQYKSKPKNREVLTIVIIGGINVLKYQKARSIGVDWHVARYVTLMLRREEAGPGAGARSGPGRGDSSDESRRPDPSRRAGGRPPRKV</sequence>